<dbReference type="PATRIC" id="fig|1614.7.peg.355"/>
<feature type="transmembrane region" description="Helical" evidence="6">
    <location>
        <begin position="384"/>
        <end position="402"/>
    </location>
</feature>
<feature type="transmembrane region" description="Helical" evidence="6">
    <location>
        <begin position="197"/>
        <end position="215"/>
    </location>
</feature>
<dbReference type="InterPro" id="IPR020846">
    <property type="entry name" value="MFS_dom"/>
</dbReference>
<gene>
    <name evidence="8" type="ORF">LfDm3_0365</name>
</gene>
<dbReference type="AlphaFoldDB" id="A0A0C1PRC6"/>
<dbReference type="Proteomes" id="UP000031397">
    <property type="component" value="Unassembled WGS sequence"/>
</dbReference>
<dbReference type="InterPro" id="IPR011701">
    <property type="entry name" value="MFS"/>
</dbReference>
<reference evidence="8 9" key="1">
    <citation type="submission" date="2014-06" db="EMBL/GenBank/DDBJ databases">
        <title>Functional and comparative genomic analyses of the Drosophila gut microbiota identify candidate symbiosis factors.</title>
        <authorList>
            <person name="Newell P.D."/>
            <person name="Chaston J.M."/>
            <person name="Douglas A.E."/>
        </authorList>
    </citation>
    <scope>NUCLEOTIDE SEQUENCE [LARGE SCALE GENOMIC DNA]</scope>
    <source>
        <strain evidence="8 9">DmCS_002</strain>
    </source>
</reference>
<proteinExistence type="predicted"/>
<dbReference type="GO" id="GO:0005886">
    <property type="term" value="C:plasma membrane"/>
    <property type="evidence" value="ECO:0007669"/>
    <property type="project" value="UniProtKB-SubCell"/>
</dbReference>
<evidence type="ECO:0000256" key="3">
    <source>
        <dbReference type="ARBA" id="ARBA00022692"/>
    </source>
</evidence>
<dbReference type="PROSITE" id="PS50850">
    <property type="entry name" value="MFS"/>
    <property type="match status" value="1"/>
</dbReference>
<feature type="transmembrane region" description="Helical" evidence="6">
    <location>
        <begin position="252"/>
        <end position="279"/>
    </location>
</feature>
<dbReference type="OrthoDB" id="7584869at2"/>
<feature type="transmembrane region" description="Helical" evidence="6">
    <location>
        <begin position="408"/>
        <end position="437"/>
    </location>
</feature>
<keyword evidence="3 6" id="KW-0812">Transmembrane</keyword>
<dbReference type="EMBL" id="JOJZ01000009">
    <property type="protein sequence ID" value="KID42436.1"/>
    <property type="molecule type" value="Genomic_DNA"/>
</dbReference>
<feature type="transmembrane region" description="Helical" evidence="6">
    <location>
        <begin position="354"/>
        <end position="372"/>
    </location>
</feature>
<dbReference type="Gene3D" id="1.20.1250.20">
    <property type="entry name" value="MFS general substrate transporter like domains"/>
    <property type="match status" value="1"/>
</dbReference>
<dbReference type="GO" id="GO:0022857">
    <property type="term" value="F:transmembrane transporter activity"/>
    <property type="evidence" value="ECO:0007669"/>
    <property type="project" value="InterPro"/>
</dbReference>
<dbReference type="Pfam" id="PF07690">
    <property type="entry name" value="MFS_1"/>
    <property type="match status" value="1"/>
</dbReference>
<keyword evidence="9" id="KW-1185">Reference proteome</keyword>
<dbReference type="SUPFAM" id="SSF103473">
    <property type="entry name" value="MFS general substrate transporter"/>
    <property type="match status" value="1"/>
</dbReference>
<evidence type="ECO:0000256" key="5">
    <source>
        <dbReference type="ARBA" id="ARBA00023136"/>
    </source>
</evidence>
<evidence type="ECO:0000256" key="6">
    <source>
        <dbReference type="SAM" id="Phobius"/>
    </source>
</evidence>
<feature type="transmembrane region" description="Helical" evidence="6">
    <location>
        <begin position="12"/>
        <end position="32"/>
    </location>
</feature>
<evidence type="ECO:0000256" key="4">
    <source>
        <dbReference type="ARBA" id="ARBA00022989"/>
    </source>
</evidence>
<dbReference type="RefSeq" id="WP_039143562.1">
    <property type="nucleotide sequence ID" value="NZ_JOJZ01000009.1"/>
</dbReference>
<feature type="transmembrane region" description="Helical" evidence="6">
    <location>
        <begin position="328"/>
        <end position="348"/>
    </location>
</feature>
<dbReference type="InterPro" id="IPR036259">
    <property type="entry name" value="MFS_trans_sf"/>
</dbReference>
<evidence type="ECO:0000259" key="7">
    <source>
        <dbReference type="PROSITE" id="PS50850"/>
    </source>
</evidence>
<name>A0A0C1PRC6_9LACO</name>
<feature type="transmembrane region" description="Helical" evidence="6">
    <location>
        <begin position="299"/>
        <end position="321"/>
    </location>
</feature>
<keyword evidence="2" id="KW-0813">Transport</keyword>
<dbReference type="GeneID" id="74913051"/>
<accession>A0A0C1PRC6</accession>
<protein>
    <submittedName>
        <fullName evidence="8">Permease of the major facilitator superfamily</fullName>
    </submittedName>
</protein>
<keyword evidence="5 6" id="KW-0472">Membrane</keyword>
<organism evidence="8 9">
    <name type="scientific">Fructilactobacillus fructivorans</name>
    <dbReference type="NCBI Taxonomy" id="1614"/>
    <lineage>
        <taxon>Bacteria</taxon>
        <taxon>Bacillati</taxon>
        <taxon>Bacillota</taxon>
        <taxon>Bacilli</taxon>
        <taxon>Lactobacillales</taxon>
        <taxon>Lactobacillaceae</taxon>
        <taxon>Fructilactobacillus</taxon>
    </lineage>
</organism>
<dbReference type="PANTHER" id="PTHR19432">
    <property type="entry name" value="SUGAR TRANSPORTER"/>
    <property type="match status" value="1"/>
</dbReference>
<feature type="domain" description="Major facilitator superfamily (MFS) profile" evidence="7">
    <location>
        <begin position="252"/>
        <end position="442"/>
    </location>
</feature>
<evidence type="ECO:0000256" key="1">
    <source>
        <dbReference type="ARBA" id="ARBA00004651"/>
    </source>
</evidence>
<feature type="transmembrane region" description="Helical" evidence="6">
    <location>
        <begin position="153"/>
        <end position="177"/>
    </location>
</feature>
<evidence type="ECO:0000313" key="8">
    <source>
        <dbReference type="EMBL" id="KID42436.1"/>
    </source>
</evidence>
<evidence type="ECO:0000256" key="2">
    <source>
        <dbReference type="ARBA" id="ARBA00022448"/>
    </source>
</evidence>
<evidence type="ECO:0000313" key="9">
    <source>
        <dbReference type="Proteomes" id="UP000031397"/>
    </source>
</evidence>
<comment type="caution">
    <text evidence="8">The sequence shown here is derived from an EMBL/GenBank/DDBJ whole genome shotgun (WGS) entry which is preliminary data.</text>
</comment>
<feature type="transmembrane region" description="Helical" evidence="6">
    <location>
        <begin position="110"/>
        <end position="132"/>
    </location>
</feature>
<feature type="transmembrane region" description="Helical" evidence="6">
    <location>
        <begin position="87"/>
        <end position="104"/>
    </location>
</feature>
<keyword evidence="4 6" id="KW-1133">Transmembrane helix</keyword>
<comment type="subcellular location">
    <subcellularLocation>
        <location evidence="1">Cell membrane</location>
        <topology evidence="1">Multi-pass membrane protein</topology>
    </subcellularLocation>
</comment>
<feature type="transmembrane region" description="Helical" evidence="6">
    <location>
        <begin position="52"/>
        <end position="75"/>
    </location>
</feature>
<sequence length="442" mass="48170">MNNNEKTQGLPKLSIAAIWFLSFGILGVQMSFGLMNSQLGRIFQTLGTSPSLLGLLFIIPPIAGLFVQPLVGGWSDRTWVPKWGRRIPYLIVGTIAAAITLFLLPNVGDFGWPSVVTISLAAVITLVLMVAFNMCVQPYKMLIGDMVNQRQSGFAYSIQSFFLNIGSVLACLSPWLFTEIGVSNTASKGMVPNSVIFSFYVAVVVLIFCTIVTVLKVDEYPPKQFNDYHGLEQNGKRAKKSTWMLLKDAPRVFWIVSIIQLFAYIGFAYMWMYGTSIIAKNVFNTTDPMSSGYQAGGNLFGILSAVYALAAVVVSLVLARIPQRKYKLFFSISLVIGGAGFLMSALSHTTFSQVIAFILIGVGWAGISVYPLTFVTREIPGKYIGVYMGLFNVQICIPQIVASLASPVIVMVIGSIANIFVIAAVTMGLAAGAVWILHDIRD</sequence>
<dbReference type="PANTHER" id="PTHR19432:SF35">
    <property type="entry name" value="SOLUTE CARRIER FAMILY 45 MEMBER 3 ISOFORM X1"/>
    <property type="match status" value="1"/>
</dbReference>